<dbReference type="InterPro" id="IPR035906">
    <property type="entry name" value="MetI-like_sf"/>
</dbReference>
<evidence type="ECO:0000256" key="9">
    <source>
        <dbReference type="RuleBase" id="RU363032"/>
    </source>
</evidence>
<keyword evidence="5 10" id="KW-0500">Molybdenum</keyword>
<comment type="subcellular location">
    <subcellularLocation>
        <location evidence="1 9">Cell membrane</location>
        <topology evidence="1 9">Multi-pass membrane protein</topology>
    </subcellularLocation>
</comment>
<evidence type="ECO:0000313" key="13">
    <source>
        <dbReference type="Proteomes" id="UP001179280"/>
    </source>
</evidence>
<evidence type="ECO:0000256" key="6">
    <source>
        <dbReference type="ARBA" id="ARBA00022692"/>
    </source>
</evidence>
<dbReference type="NCBIfam" id="TIGR02141">
    <property type="entry name" value="modB_ABC"/>
    <property type="match status" value="1"/>
</dbReference>
<comment type="function">
    <text evidence="10">Part of the binding-protein-dependent transport system for molybdenum; probably responsible for the translocation of the substrate across the membrane.</text>
</comment>
<dbReference type="Proteomes" id="UP001179280">
    <property type="component" value="Unassembled WGS sequence"/>
</dbReference>
<feature type="transmembrane region" description="Helical" evidence="9">
    <location>
        <begin position="166"/>
        <end position="187"/>
    </location>
</feature>
<dbReference type="PANTHER" id="PTHR30183">
    <property type="entry name" value="MOLYBDENUM TRANSPORT SYSTEM PERMEASE PROTEIN MODB"/>
    <property type="match status" value="1"/>
</dbReference>
<feature type="transmembrane region" description="Helical" evidence="9">
    <location>
        <begin position="134"/>
        <end position="154"/>
    </location>
</feature>
<dbReference type="Pfam" id="PF00528">
    <property type="entry name" value="BPD_transp_1"/>
    <property type="match status" value="1"/>
</dbReference>
<dbReference type="RefSeq" id="WP_204466860.1">
    <property type="nucleotide sequence ID" value="NZ_JAFBCV010000009.1"/>
</dbReference>
<evidence type="ECO:0000256" key="7">
    <source>
        <dbReference type="ARBA" id="ARBA00022989"/>
    </source>
</evidence>
<keyword evidence="7 9" id="KW-1133">Transmembrane helix</keyword>
<evidence type="ECO:0000256" key="5">
    <source>
        <dbReference type="ARBA" id="ARBA00022505"/>
    </source>
</evidence>
<comment type="similarity">
    <text evidence="2 10">Belongs to the binding-protein-dependent transport system permease family. CysTW subfamily.</text>
</comment>
<dbReference type="InterPro" id="IPR011867">
    <property type="entry name" value="ModB_ABC"/>
</dbReference>
<keyword evidence="13" id="KW-1185">Reference proteome</keyword>
<dbReference type="CDD" id="cd06261">
    <property type="entry name" value="TM_PBP2"/>
    <property type="match status" value="1"/>
</dbReference>
<keyword evidence="3 9" id="KW-0813">Transport</keyword>
<evidence type="ECO:0000256" key="4">
    <source>
        <dbReference type="ARBA" id="ARBA00022475"/>
    </source>
</evidence>
<evidence type="ECO:0000313" key="12">
    <source>
        <dbReference type="EMBL" id="MBM7839667.1"/>
    </source>
</evidence>
<comment type="caution">
    <text evidence="12">The sequence shown here is derived from an EMBL/GenBank/DDBJ whole genome shotgun (WGS) entry which is preliminary data.</text>
</comment>
<evidence type="ECO:0000259" key="11">
    <source>
        <dbReference type="PROSITE" id="PS50928"/>
    </source>
</evidence>
<evidence type="ECO:0000256" key="1">
    <source>
        <dbReference type="ARBA" id="ARBA00004651"/>
    </source>
</evidence>
<dbReference type="SUPFAM" id="SSF161098">
    <property type="entry name" value="MetI-like"/>
    <property type="match status" value="1"/>
</dbReference>
<organism evidence="12 13">
    <name type="scientific">Shouchella xiaoxiensis</name>
    <dbReference type="NCBI Taxonomy" id="766895"/>
    <lineage>
        <taxon>Bacteria</taxon>
        <taxon>Bacillati</taxon>
        <taxon>Bacillota</taxon>
        <taxon>Bacilli</taxon>
        <taxon>Bacillales</taxon>
        <taxon>Bacillaceae</taxon>
        <taxon>Shouchella</taxon>
    </lineage>
</organism>
<keyword evidence="8 9" id="KW-0472">Membrane</keyword>
<feature type="transmembrane region" description="Helical" evidence="9">
    <location>
        <begin position="49"/>
        <end position="69"/>
    </location>
</feature>
<dbReference type="EMBL" id="JAFBCV010000009">
    <property type="protein sequence ID" value="MBM7839667.1"/>
    <property type="molecule type" value="Genomic_DNA"/>
</dbReference>
<dbReference type="PROSITE" id="PS50928">
    <property type="entry name" value="ABC_TM1"/>
    <property type="match status" value="1"/>
</dbReference>
<accession>A0ABS2SZJ9</accession>
<evidence type="ECO:0000256" key="10">
    <source>
        <dbReference type="RuleBase" id="RU365097"/>
    </source>
</evidence>
<feature type="transmembrane region" description="Helical" evidence="9">
    <location>
        <begin position="81"/>
        <end position="106"/>
    </location>
</feature>
<gene>
    <name evidence="12" type="ORF">JOC54_002947</name>
</gene>
<feature type="transmembrane region" description="Helical" evidence="9">
    <location>
        <begin position="193"/>
        <end position="213"/>
    </location>
</feature>
<keyword evidence="4 10" id="KW-1003">Cell membrane</keyword>
<feature type="domain" description="ABC transmembrane type-1" evidence="11">
    <location>
        <begin position="9"/>
        <end position="211"/>
    </location>
</feature>
<keyword evidence="6 9" id="KW-0812">Transmembrane</keyword>
<evidence type="ECO:0000256" key="8">
    <source>
        <dbReference type="ARBA" id="ARBA00023136"/>
    </source>
</evidence>
<proteinExistence type="inferred from homology"/>
<feature type="transmembrane region" description="Helical" evidence="9">
    <location>
        <begin position="12"/>
        <end position="34"/>
    </location>
</feature>
<dbReference type="InterPro" id="IPR000515">
    <property type="entry name" value="MetI-like"/>
</dbReference>
<sequence length="221" mass="24453">MDALFWMPIWVSLRVVLLASILSFVLALVAAWFLKKKSFKGKVFIETTLMLPLVLPPTVIGFGLLVLFGRRSVVGEWFEAFFGQPIVFTYVAAVIAATVVAFPLIYQVLINGFEAVDDELEEAARQSGANEWRVFYHVTVPLAWRALLSGYMLGFARALGEFGATLMFAGSIAGVTQTVPISIYLAVETGNTVMAVYWVLSIVFFAFVLLAVVQRLKRTNV</sequence>
<name>A0ABS2SZJ9_9BACI</name>
<dbReference type="PANTHER" id="PTHR30183:SF3">
    <property type="entry name" value="MOLYBDENUM TRANSPORT SYSTEM PERMEASE PROTEIN MODB"/>
    <property type="match status" value="1"/>
</dbReference>
<protein>
    <recommendedName>
        <fullName evidence="10">Molybdenum transport system permease</fullName>
    </recommendedName>
</protein>
<evidence type="ECO:0000256" key="2">
    <source>
        <dbReference type="ARBA" id="ARBA00007069"/>
    </source>
</evidence>
<reference evidence="12" key="1">
    <citation type="submission" date="2021-01" db="EMBL/GenBank/DDBJ databases">
        <title>Genomic Encyclopedia of Type Strains, Phase IV (KMG-IV): sequencing the most valuable type-strain genomes for metagenomic binning, comparative biology and taxonomic classification.</title>
        <authorList>
            <person name="Goeker M."/>
        </authorList>
    </citation>
    <scope>NUCLEOTIDE SEQUENCE</scope>
    <source>
        <strain evidence="12">DSM 21943</strain>
    </source>
</reference>
<dbReference type="Gene3D" id="1.10.3720.10">
    <property type="entry name" value="MetI-like"/>
    <property type="match status" value="1"/>
</dbReference>
<evidence type="ECO:0000256" key="3">
    <source>
        <dbReference type="ARBA" id="ARBA00022448"/>
    </source>
</evidence>